<dbReference type="EMBL" id="JBANRG010000002">
    <property type="protein sequence ID" value="KAK7471312.1"/>
    <property type="molecule type" value="Genomic_DNA"/>
</dbReference>
<accession>A0ABR1K3Y2</accession>
<keyword evidence="3" id="KW-1185">Reference proteome</keyword>
<evidence type="ECO:0008006" key="4">
    <source>
        <dbReference type="Google" id="ProtNLM"/>
    </source>
</evidence>
<name>A0ABR1K3Y2_9AGAR</name>
<evidence type="ECO:0000313" key="3">
    <source>
        <dbReference type="Proteomes" id="UP001498398"/>
    </source>
</evidence>
<comment type="caution">
    <text evidence="2">The sequence shown here is derived from an EMBL/GenBank/DDBJ whole genome shotgun (WGS) entry which is preliminary data.</text>
</comment>
<feature type="compositionally biased region" description="Polar residues" evidence="1">
    <location>
        <begin position="1418"/>
        <end position="1428"/>
    </location>
</feature>
<gene>
    <name evidence="2" type="ORF">VKT23_002721</name>
</gene>
<organism evidence="2 3">
    <name type="scientific">Marasmiellus scandens</name>
    <dbReference type="NCBI Taxonomy" id="2682957"/>
    <lineage>
        <taxon>Eukaryota</taxon>
        <taxon>Fungi</taxon>
        <taxon>Dikarya</taxon>
        <taxon>Basidiomycota</taxon>
        <taxon>Agaricomycotina</taxon>
        <taxon>Agaricomycetes</taxon>
        <taxon>Agaricomycetidae</taxon>
        <taxon>Agaricales</taxon>
        <taxon>Marasmiineae</taxon>
        <taxon>Omphalotaceae</taxon>
        <taxon>Marasmiellus</taxon>
    </lineage>
</organism>
<protein>
    <recommendedName>
        <fullName evidence="4">C2H2-type domain-containing protein</fullName>
    </recommendedName>
</protein>
<feature type="region of interest" description="Disordered" evidence="1">
    <location>
        <begin position="102"/>
        <end position="121"/>
    </location>
</feature>
<proteinExistence type="predicted"/>
<sequence length="1436" mass="160560">MPRASEPEQEPVTFDLPDGAQLTTYIDPSTRKHHVICDRCGMDITLTITADAMLLTRHRDSNNCRKRAKYSRNSSLAPERLQTPASAASLANLLSESVSARSFRAGRPSTPPPTSTPSSLPCSGLEIEWKVGSIWSTYPYYAHELRDMDWEPIGFLKDKNKIIIRSVRCKKFVATLDGAHVCVECWRIPQSQKFKDIIERAYLAPDHTPHDLLTEQQVRAMLAKIVKRFRSLRIDLYNARRKLRRLSGRLDDYDRMIMLIASNDIVGIRRIIGSALYQGASPRAICDLLNRAINGLYAPRKGFTERDLDVAFLVKALGGTRLLYALQKSHRLASESTVRRHKKIPRLLASVHIPTKEEADHNILAFCDPEIIPPPSFKSATLPGNVLMVDGVALETRCRYCPHRNAIIGLCREHAHRVSTEVTDLQSVESVRTALFDASTEEKVCFGSDATVVAIGSYARDDYYAPVPLIVSPSDKTETGEGLASWLLVFMAAWAAHIWGTILRGPIWALASDGDSTFRLAKFLICFAEEIGAETALGRKLVRLFGLNRWWSKDGVIATCDPKHIFKRFATLLRNFNGIMINDVNINPVDILNNLAELPHLTIEKAKQLLDPADKQNVPKAVMLLQELMHIQDLPNPLVPSAIHKRSIINFVAEFLGYFVLPFIDIDMSLSAQVTSLVTYAFLAAALQIAHGTSCLTGALYCDSQSVVKNIIITIARLQLIDPDLKFYIILEGTDRLELVFSDVRTQDHGRNFDIEQLSEKLGVGALVNAAFQRNPELDRGHRRLKLKDVMGIDHVNPSSWKGNARVGDVDLEVQWRLGYENACAILRRYFGDSLQCNFEEIFHSSGFDLLRPDGSYVGVRFEANDDRSEVENPPDLRGDILNLEEVIISRQSPDMSLDIPSDYDSETSEVAVHITEPQYCDRFSIQDNSSNFVDSLVTGTSLDDFMLETCGGIEADSVEPSAPVSKVIEEGGKKYSKYTLVASLSSNRTKKVTMRPLRAFGVAVEDLRSQKSKLGVINETVDGDVVKSGDLVACLVKSKSFICLVVIEVQGFQFGGEKIMHTTVLIDDLEAESKKIFVVGQVLDLETQKENPNLWQWTRKYLQVDSSAKNGRITRRNLVIEVPGFLVYPLAADIKDRVSDSTPLNPLEPPLTWQFTRTQLLDMVKIIWDSLEPDGDTILATLESLPSIINPGAVPYRNYDGKLSFYVENLPMHLVPKKKLAARDEVTCFLCGAKLQLSKMRNHVGGHILRNLRSVEDQNLTENVGEDACGFCGRNGCRTQFLHNKKGGFSITSTCQYHYSNMNYKKARESTKTMPCSNVPIHCTLCPVTASGQPRTIWKYHAMYHIVTEHGTDNGFPHIPGELMVNMFISRAEEKLLGIPDDSTSQWRDENEVPSSDFVYELGAGTEESSKRPRGESVSSIVTLSTPKSKKIRGR</sequence>
<evidence type="ECO:0000313" key="2">
    <source>
        <dbReference type="EMBL" id="KAK7471312.1"/>
    </source>
</evidence>
<dbReference type="Proteomes" id="UP001498398">
    <property type="component" value="Unassembled WGS sequence"/>
</dbReference>
<evidence type="ECO:0000256" key="1">
    <source>
        <dbReference type="SAM" id="MobiDB-lite"/>
    </source>
</evidence>
<reference evidence="2 3" key="1">
    <citation type="submission" date="2024-01" db="EMBL/GenBank/DDBJ databases">
        <title>A draft genome for the cacao thread blight pathogen Marasmiellus scandens.</title>
        <authorList>
            <person name="Baruah I.K."/>
            <person name="Leung J."/>
            <person name="Bukari Y."/>
            <person name="Amoako-Attah I."/>
            <person name="Meinhardt L.W."/>
            <person name="Bailey B.A."/>
            <person name="Cohen S.P."/>
        </authorList>
    </citation>
    <scope>NUCLEOTIDE SEQUENCE [LARGE SCALE GENOMIC DNA]</scope>
    <source>
        <strain evidence="2 3">GH-19</strain>
    </source>
</reference>
<feature type="region of interest" description="Disordered" evidence="1">
    <location>
        <begin position="1381"/>
        <end position="1436"/>
    </location>
</feature>